<comment type="caution">
    <text evidence="1">The sequence shown here is derived from an EMBL/GenBank/DDBJ whole genome shotgun (WGS) entry which is preliminary data.</text>
</comment>
<organism evidence="1 2">
    <name type="scientific">Russula earlei</name>
    <dbReference type="NCBI Taxonomy" id="71964"/>
    <lineage>
        <taxon>Eukaryota</taxon>
        <taxon>Fungi</taxon>
        <taxon>Dikarya</taxon>
        <taxon>Basidiomycota</taxon>
        <taxon>Agaricomycotina</taxon>
        <taxon>Agaricomycetes</taxon>
        <taxon>Russulales</taxon>
        <taxon>Russulaceae</taxon>
        <taxon>Russula</taxon>
    </lineage>
</organism>
<feature type="non-terminal residue" evidence="1">
    <location>
        <position position="1"/>
    </location>
</feature>
<sequence>STATEDAAHKYCLGKFTKMFTGIFMQYPHIQLECNAGESGDHNKAMVERKPEELTERATATMAFATHVEKAVFDTYLEPDRLGNPGTGVKYKCISQLPLCMRILITMYKERFCTFTFNFQQSVCMALHKHISSGQVAPKTLSMMSLTNLASLEQQQSMKQAEQEALEQFILIKKAVLRSKIT</sequence>
<reference evidence="1" key="1">
    <citation type="submission" date="2021-03" db="EMBL/GenBank/DDBJ databases">
        <title>Evolutionary priming and transition to the ectomycorrhizal habit in an iconic lineage of mushroom-forming fungi: is preadaptation a requirement?</title>
        <authorList>
            <consortium name="DOE Joint Genome Institute"/>
            <person name="Looney B.P."/>
            <person name="Miyauchi S."/>
            <person name="Morin E."/>
            <person name="Drula E."/>
            <person name="Courty P.E."/>
            <person name="Chicoki N."/>
            <person name="Fauchery L."/>
            <person name="Kohler A."/>
            <person name="Kuo A."/>
            <person name="LaButti K."/>
            <person name="Pangilinan J."/>
            <person name="Lipzen A."/>
            <person name="Riley R."/>
            <person name="Andreopoulos W."/>
            <person name="He G."/>
            <person name="Johnson J."/>
            <person name="Barry K.W."/>
            <person name="Grigoriev I.V."/>
            <person name="Nagy L."/>
            <person name="Hibbett D."/>
            <person name="Henrissat B."/>
            <person name="Matheny P.B."/>
            <person name="Labbe J."/>
            <person name="Martin A.F."/>
        </authorList>
    </citation>
    <scope>NUCLEOTIDE SEQUENCE</scope>
    <source>
        <strain evidence="1">BPL698</strain>
    </source>
</reference>
<gene>
    <name evidence="1" type="ORF">F5148DRAFT_966902</name>
</gene>
<dbReference type="EMBL" id="JAGFNK010000664">
    <property type="protein sequence ID" value="KAI9445616.1"/>
    <property type="molecule type" value="Genomic_DNA"/>
</dbReference>
<name>A0ACC0TUD4_9AGAM</name>
<feature type="non-terminal residue" evidence="1">
    <location>
        <position position="182"/>
    </location>
</feature>
<evidence type="ECO:0000313" key="2">
    <source>
        <dbReference type="Proteomes" id="UP001207468"/>
    </source>
</evidence>
<proteinExistence type="predicted"/>
<keyword evidence="2" id="KW-1185">Reference proteome</keyword>
<dbReference type="Proteomes" id="UP001207468">
    <property type="component" value="Unassembled WGS sequence"/>
</dbReference>
<protein>
    <submittedName>
        <fullName evidence="1">Uncharacterized protein</fullName>
    </submittedName>
</protein>
<accession>A0ACC0TUD4</accession>
<evidence type="ECO:0000313" key="1">
    <source>
        <dbReference type="EMBL" id="KAI9445616.1"/>
    </source>
</evidence>